<dbReference type="AlphaFoldDB" id="A0A8J3UDE5"/>
<reference evidence="4 5" key="1">
    <citation type="submission" date="2021-01" db="EMBL/GenBank/DDBJ databases">
        <title>Whole genome shotgun sequence of Planotetraspora phitsanulokensis NBRC 104273.</title>
        <authorList>
            <person name="Komaki H."/>
            <person name="Tamura T."/>
        </authorList>
    </citation>
    <scope>NUCLEOTIDE SEQUENCE [LARGE SCALE GENOMIC DNA]</scope>
    <source>
        <strain evidence="4 5">NBRC 104273</strain>
    </source>
</reference>
<comment type="caution">
    <text evidence="4">The sequence shown here is derived from an EMBL/GenBank/DDBJ whole genome shotgun (WGS) entry which is preliminary data.</text>
</comment>
<gene>
    <name evidence="4" type="ORF">Pph01_74640</name>
</gene>
<sequence>MTTAETGPGSTRPFPEPGGHVTEPAAPARPRAAVRAFRPRRAIPSAISALALLAAGILTALETISALAGRPARLVPYDRVAEWAATTTWQDRQALTSAGITAVLGLLLLMFALVAGRPRLVALRTGDPDLVAGVRPRTMARILGAAASGADGVRRARTKIRGRQVVVKATTDLRDTAGVEERVLTAVEDEIGRLAPIGRYTVRAHVRGPS</sequence>
<evidence type="ECO:0000313" key="4">
    <source>
        <dbReference type="EMBL" id="GII42461.1"/>
    </source>
</evidence>
<accession>A0A8J3UDE5</accession>
<dbReference type="RefSeq" id="WP_204077877.1">
    <property type="nucleotide sequence ID" value="NZ_BOOP01000043.1"/>
</dbReference>
<protein>
    <recommendedName>
        <fullName evidence="3">DUF6286 domain-containing protein</fullName>
    </recommendedName>
</protein>
<keyword evidence="2" id="KW-0812">Transmembrane</keyword>
<feature type="region of interest" description="Disordered" evidence="1">
    <location>
        <begin position="1"/>
        <end position="29"/>
    </location>
</feature>
<keyword evidence="2" id="KW-0472">Membrane</keyword>
<dbReference type="Proteomes" id="UP000622547">
    <property type="component" value="Unassembled WGS sequence"/>
</dbReference>
<evidence type="ECO:0000259" key="3">
    <source>
        <dbReference type="Pfam" id="PF19803"/>
    </source>
</evidence>
<dbReference type="Pfam" id="PF19803">
    <property type="entry name" value="DUF6286"/>
    <property type="match status" value="1"/>
</dbReference>
<name>A0A8J3UDE5_9ACTN</name>
<feature type="transmembrane region" description="Helical" evidence="2">
    <location>
        <begin position="45"/>
        <end position="68"/>
    </location>
</feature>
<organism evidence="4 5">
    <name type="scientific">Planotetraspora phitsanulokensis</name>
    <dbReference type="NCBI Taxonomy" id="575192"/>
    <lineage>
        <taxon>Bacteria</taxon>
        <taxon>Bacillati</taxon>
        <taxon>Actinomycetota</taxon>
        <taxon>Actinomycetes</taxon>
        <taxon>Streptosporangiales</taxon>
        <taxon>Streptosporangiaceae</taxon>
        <taxon>Planotetraspora</taxon>
    </lineage>
</organism>
<evidence type="ECO:0000313" key="5">
    <source>
        <dbReference type="Proteomes" id="UP000622547"/>
    </source>
</evidence>
<feature type="domain" description="DUF6286" evidence="3">
    <location>
        <begin position="103"/>
        <end position="207"/>
    </location>
</feature>
<feature type="transmembrane region" description="Helical" evidence="2">
    <location>
        <begin position="94"/>
        <end position="115"/>
    </location>
</feature>
<proteinExistence type="predicted"/>
<evidence type="ECO:0000256" key="2">
    <source>
        <dbReference type="SAM" id="Phobius"/>
    </source>
</evidence>
<dbReference type="EMBL" id="BOOP01000043">
    <property type="protein sequence ID" value="GII42461.1"/>
    <property type="molecule type" value="Genomic_DNA"/>
</dbReference>
<keyword evidence="2" id="KW-1133">Transmembrane helix</keyword>
<dbReference type="InterPro" id="IPR046253">
    <property type="entry name" value="DUF6286"/>
</dbReference>
<keyword evidence="5" id="KW-1185">Reference proteome</keyword>
<evidence type="ECO:0000256" key="1">
    <source>
        <dbReference type="SAM" id="MobiDB-lite"/>
    </source>
</evidence>